<keyword evidence="1" id="KW-0472">Membrane</keyword>
<comment type="caution">
    <text evidence="2">The sequence shown here is derived from an EMBL/GenBank/DDBJ whole genome shotgun (WGS) entry which is preliminary data.</text>
</comment>
<sequence>MPYIAAYLGAAVVFCVMDFVWLTLIAKSFYQSHMGELMAVEIRIVPAIIFYMLYLAGLVLFAISPALREQNWLMAVGLGLGLGVIAYGSYDLTNMATLKGWSLSLTLVDMAWGAFVSAISALAGFYAARIFAGY</sequence>
<dbReference type="RefSeq" id="WP_310070442.1">
    <property type="nucleotide sequence ID" value="NZ_JAVDVX010000002.1"/>
</dbReference>
<evidence type="ECO:0000313" key="2">
    <source>
        <dbReference type="EMBL" id="MDR7089392.1"/>
    </source>
</evidence>
<feature type="transmembrane region" description="Helical" evidence="1">
    <location>
        <begin position="110"/>
        <end position="132"/>
    </location>
</feature>
<reference evidence="2 3" key="1">
    <citation type="submission" date="2023-07" db="EMBL/GenBank/DDBJ databases">
        <title>Sorghum-associated microbial communities from plants grown in Nebraska, USA.</title>
        <authorList>
            <person name="Schachtman D."/>
        </authorList>
    </citation>
    <scope>NUCLEOTIDE SEQUENCE [LARGE SCALE GENOMIC DNA]</scope>
    <source>
        <strain evidence="2 3">BE190</strain>
    </source>
</reference>
<keyword evidence="3" id="KW-1185">Reference proteome</keyword>
<feature type="transmembrane region" description="Helical" evidence="1">
    <location>
        <begin position="42"/>
        <end position="63"/>
    </location>
</feature>
<feature type="transmembrane region" description="Helical" evidence="1">
    <location>
        <begin position="7"/>
        <end position="30"/>
    </location>
</feature>
<evidence type="ECO:0000313" key="3">
    <source>
        <dbReference type="Proteomes" id="UP001253595"/>
    </source>
</evidence>
<dbReference type="InterPro" id="IPR018687">
    <property type="entry name" value="DUF2177_membr"/>
</dbReference>
<keyword evidence="1" id="KW-0812">Transmembrane</keyword>
<evidence type="ECO:0000256" key="1">
    <source>
        <dbReference type="SAM" id="Phobius"/>
    </source>
</evidence>
<accession>A0ABU1UW83</accession>
<dbReference type="EMBL" id="JAVDVX010000002">
    <property type="protein sequence ID" value="MDR7089392.1"/>
    <property type="molecule type" value="Genomic_DNA"/>
</dbReference>
<gene>
    <name evidence="2" type="ORF">J2X05_001398</name>
</gene>
<proteinExistence type="predicted"/>
<name>A0ABU1UW83_9GAMM</name>
<dbReference type="Pfam" id="PF09945">
    <property type="entry name" value="DUF2177"/>
    <property type="match status" value="1"/>
</dbReference>
<keyword evidence="1" id="KW-1133">Transmembrane helix</keyword>
<organism evidence="2 3">
    <name type="scientific">Cellvibrio fibrivorans</name>
    <dbReference type="NCBI Taxonomy" id="126350"/>
    <lineage>
        <taxon>Bacteria</taxon>
        <taxon>Pseudomonadati</taxon>
        <taxon>Pseudomonadota</taxon>
        <taxon>Gammaproteobacteria</taxon>
        <taxon>Cellvibrionales</taxon>
        <taxon>Cellvibrionaceae</taxon>
        <taxon>Cellvibrio</taxon>
    </lineage>
</organism>
<protein>
    <submittedName>
        <fullName evidence="2">Membrane protein</fullName>
    </submittedName>
</protein>
<feature type="transmembrane region" description="Helical" evidence="1">
    <location>
        <begin position="72"/>
        <end position="90"/>
    </location>
</feature>
<dbReference type="Proteomes" id="UP001253595">
    <property type="component" value="Unassembled WGS sequence"/>
</dbReference>